<gene>
    <name evidence="2" type="ORF">LCGC14_2069930</name>
</gene>
<dbReference type="EMBL" id="LAZR01024810">
    <property type="protein sequence ID" value="KKL73934.1"/>
    <property type="molecule type" value="Genomic_DNA"/>
</dbReference>
<protein>
    <submittedName>
        <fullName evidence="2">Uncharacterized protein</fullName>
    </submittedName>
</protein>
<accession>A0A0F9EIV5</accession>
<keyword evidence="1" id="KW-0175">Coiled coil</keyword>
<name>A0A0F9EIV5_9ZZZZ</name>
<organism evidence="2">
    <name type="scientific">marine sediment metagenome</name>
    <dbReference type="NCBI Taxonomy" id="412755"/>
    <lineage>
        <taxon>unclassified sequences</taxon>
        <taxon>metagenomes</taxon>
        <taxon>ecological metagenomes</taxon>
    </lineage>
</organism>
<sequence>MAEADVQPNGVDISPTVLAVNEILFNSEFAAEVRAHNNWVEDLSDERTALLFLAARYQGTVELLSRQTVTLKQTIEGLERRLVALEGNLE</sequence>
<evidence type="ECO:0000313" key="2">
    <source>
        <dbReference type="EMBL" id="KKL73934.1"/>
    </source>
</evidence>
<dbReference type="AlphaFoldDB" id="A0A0F9EIV5"/>
<reference evidence="2" key="1">
    <citation type="journal article" date="2015" name="Nature">
        <title>Complex archaea that bridge the gap between prokaryotes and eukaryotes.</title>
        <authorList>
            <person name="Spang A."/>
            <person name="Saw J.H."/>
            <person name="Jorgensen S.L."/>
            <person name="Zaremba-Niedzwiedzka K."/>
            <person name="Martijn J."/>
            <person name="Lind A.E."/>
            <person name="van Eijk R."/>
            <person name="Schleper C."/>
            <person name="Guy L."/>
            <person name="Ettema T.J."/>
        </authorList>
    </citation>
    <scope>NUCLEOTIDE SEQUENCE</scope>
</reference>
<comment type="caution">
    <text evidence="2">The sequence shown here is derived from an EMBL/GenBank/DDBJ whole genome shotgun (WGS) entry which is preliminary data.</text>
</comment>
<feature type="coiled-coil region" evidence="1">
    <location>
        <begin position="61"/>
        <end position="88"/>
    </location>
</feature>
<proteinExistence type="predicted"/>
<evidence type="ECO:0000256" key="1">
    <source>
        <dbReference type="SAM" id="Coils"/>
    </source>
</evidence>